<protein>
    <submittedName>
        <fullName evidence="6">Tetratricopeptide repeat-containing protein</fullName>
    </submittedName>
</protein>
<evidence type="ECO:0000313" key="7">
    <source>
        <dbReference type="Proteomes" id="UP000192907"/>
    </source>
</evidence>
<dbReference type="PANTHER" id="PTHR44186">
    <property type="match status" value="1"/>
</dbReference>
<evidence type="ECO:0000256" key="4">
    <source>
        <dbReference type="PROSITE-ProRule" id="PRU00339"/>
    </source>
</evidence>
<dbReference type="Gene3D" id="1.25.40.10">
    <property type="entry name" value="Tetratricopeptide repeat domain"/>
    <property type="match status" value="2"/>
</dbReference>
<feature type="modified residue" description="4-aspartylphosphate" evidence="3">
    <location>
        <position position="59"/>
    </location>
</feature>
<dbReference type="InterPro" id="IPR011006">
    <property type="entry name" value="CheY-like_superfamily"/>
</dbReference>
<accession>A0A1Y6CFJ2</accession>
<dbReference type="InterPro" id="IPR001789">
    <property type="entry name" value="Sig_transdc_resp-reg_receiver"/>
</dbReference>
<dbReference type="Proteomes" id="UP000192907">
    <property type="component" value="Unassembled WGS sequence"/>
</dbReference>
<evidence type="ECO:0000256" key="1">
    <source>
        <dbReference type="ARBA" id="ARBA00022737"/>
    </source>
</evidence>
<dbReference type="SMART" id="SM00028">
    <property type="entry name" value="TPR"/>
    <property type="match status" value="3"/>
</dbReference>
<dbReference type="PROSITE" id="PS50293">
    <property type="entry name" value="TPR_REGION"/>
    <property type="match status" value="1"/>
</dbReference>
<dbReference type="Gene3D" id="3.40.50.2300">
    <property type="match status" value="1"/>
</dbReference>
<dbReference type="Pfam" id="PF00072">
    <property type="entry name" value="Response_reg"/>
    <property type="match status" value="1"/>
</dbReference>
<dbReference type="PROSITE" id="PS50110">
    <property type="entry name" value="RESPONSE_REGULATORY"/>
    <property type="match status" value="1"/>
</dbReference>
<dbReference type="SUPFAM" id="SSF52172">
    <property type="entry name" value="CheY-like"/>
    <property type="match status" value="1"/>
</dbReference>
<proteinExistence type="predicted"/>
<dbReference type="AlphaFoldDB" id="A0A1Y6CFJ2"/>
<dbReference type="OrthoDB" id="9786548at2"/>
<evidence type="ECO:0000259" key="5">
    <source>
        <dbReference type="PROSITE" id="PS50110"/>
    </source>
</evidence>
<sequence length="387" mass="43323">MSNDYSNTKVLVVTSVRNHAKAILVGLKNLGLQKVSIRESGLEALSILASESWDLVICDQEMKQINGWLFIKEFKLSEKVPNIPAILLGRNDAPVEEEVLKRFGLIKYLKLPVRPSELDFLIHSTLSLANTSGTIENKYTQAKDSLIQHNSEEAVELYSELQTLTKGSLRSNVGLAQAYIQNQEDDRAHEVLETIANSGENTPASMMLSARMSLKRGNKDAGVKVIETLLKAHGNEFYYSRCVGLLNQHNFYDESKTIALAGRELGFDAAEFYSAISRALVGEGAYDRALQEIKEAEEKFGESAEQFNLKGVCHRKTSNLDEAIEAYEHALRLNPENHKVYFNIAICFIELGQLSEAARQLENCVRLRPDFERARDKLAEVKGRLAS</sequence>
<dbReference type="PANTHER" id="PTHR44186:SF1">
    <property type="entry name" value="BARDET-BIEDL SYNDROME 4 PROTEIN"/>
    <property type="match status" value="1"/>
</dbReference>
<evidence type="ECO:0000313" key="6">
    <source>
        <dbReference type="EMBL" id="SMF52383.1"/>
    </source>
</evidence>
<reference evidence="7" key="1">
    <citation type="submission" date="2017-04" db="EMBL/GenBank/DDBJ databases">
        <authorList>
            <person name="Varghese N."/>
            <person name="Submissions S."/>
        </authorList>
    </citation>
    <scope>NUCLEOTIDE SEQUENCE [LARGE SCALE GENOMIC DNA]</scope>
    <source>
        <strain evidence="7">RKEM611</strain>
    </source>
</reference>
<evidence type="ECO:0000256" key="2">
    <source>
        <dbReference type="ARBA" id="ARBA00022803"/>
    </source>
</evidence>
<dbReference type="PROSITE" id="PS50005">
    <property type="entry name" value="TPR"/>
    <property type="match status" value="2"/>
</dbReference>
<dbReference type="InterPro" id="IPR019734">
    <property type="entry name" value="TPR_rpt"/>
</dbReference>
<dbReference type="SUPFAM" id="SSF48452">
    <property type="entry name" value="TPR-like"/>
    <property type="match status" value="2"/>
</dbReference>
<evidence type="ECO:0000256" key="3">
    <source>
        <dbReference type="PROSITE-ProRule" id="PRU00169"/>
    </source>
</evidence>
<keyword evidence="1" id="KW-0677">Repeat</keyword>
<dbReference type="GO" id="GO:0000160">
    <property type="term" value="P:phosphorelay signal transduction system"/>
    <property type="evidence" value="ECO:0007669"/>
    <property type="project" value="InterPro"/>
</dbReference>
<dbReference type="Pfam" id="PF14559">
    <property type="entry name" value="TPR_19"/>
    <property type="match status" value="2"/>
</dbReference>
<feature type="repeat" description="TPR" evidence="4">
    <location>
        <begin position="304"/>
        <end position="337"/>
    </location>
</feature>
<dbReference type="InterPro" id="IPR011990">
    <property type="entry name" value="TPR-like_helical_dom_sf"/>
</dbReference>
<feature type="domain" description="Response regulatory" evidence="5">
    <location>
        <begin position="9"/>
        <end position="126"/>
    </location>
</feature>
<dbReference type="SMART" id="SM00448">
    <property type="entry name" value="REC"/>
    <property type="match status" value="1"/>
</dbReference>
<organism evidence="6 7">
    <name type="scientific">Pseudobacteriovorax antillogorgiicola</name>
    <dbReference type="NCBI Taxonomy" id="1513793"/>
    <lineage>
        <taxon>Bacteria</taxon>
        <taxon>Pseudomonadati</taxon>
        <taxon>Bdellovibrionota</taxon>
        <taxon>Oligoflexia</taxon>
        <taxon>Oligoflexales</taxon>
        <taxon>Pseudobacteriovoracaceae</taxon>
        <taxon>Pseudobacteriovorax</taxon>
    </lineage>
</organism>
<dbReference type="EMBL" id="FWZT01000016">
    <property type="protein sequence ID" value="SMF52383.1"/>
    <property type="molecule type" value="Genomic_DNA"/>
</dbReference>
<dbReference type="RefSeq" id="WP_132321810.1">
    <property type="nucleotide sequence ID" value="NZ_FWZT01000016.1"/>
</dbReference>
<name>A0A1Y6CFJ2_9BACT</name>
<keyword evidence="3" id="KW-0597">Phosphoprotein</keyword>
<dbReference type="CDD" id="cd00156">
    <property type="entry name" value="REC"/>
    <property type="match status" value="1"/>
</dbReference>
<keyword evidence="2 4" id="KW-0802">TPR repeat</keyword>
<gene>
    <name evidence="6" type="ORF">SAMN06296036_11652</name>
</gene>
<dbReference type="STRING" id="1513793.SAMN06296036_11652"/>
<feature type="repeat" description="TPR" evidence="4">
    <location>
        <begin position="338"/>
        <end position="371"/>
    </location>
</feature>
<keyword evidence="7" id="KW-1185">Reference proteome</keyword>